<evidence type="ECO:0000313" key="1">
    <source>
        <dbReference type="EMBL" id="CAA2967370.1"/>
    </source>
</evidence>
<evidence type="ECO:0000313" key="2">
    <source>
        <dbReference type="Proteomes" id="UP000594638"/>
    </source>
</evidence>
<dbReference type="Proteomes" id="UP000594638">
    <property type="component" value="Unassembled WGS sequence"/>
</dbReference>
<dbReference type="AlphaFoldDB" id="A0A8S0QJ07"/>
<accession>A0A8S0QJ07</accession>
<organism evidence="1 2">
    <name type="scientific">Olea europaea subsp. europaea</name>
    <dbReference type="NCBI Taxonomy" id="158383"/>
    <lineage>
        <taxon>Eukaryota</taxon>
        <taxon>Viridiplantae</taxon>
        <taxon>Streptophyta</taxon>
        <taxon>Embryophyta</taxon>
        <taxon>Tracheophyta</taxon>
        <taxon>Spermatophyta</taxon>
        <taxon>Magnoliopsida</taxon>
        <taxon>eudicotyledons</taxon>
        <taxon>Gunneridae</taxon>
        <taxon>Pentapetalae</taxon>
        <taxon>asterids</taxon>
        <taxon>lamiids</taxon>
        <taxon>Lamiales</taxon>
        <taxon>Oleaceae</taxon>
        <taxon>Oleeae</taxon>
        <taxon>Olea</taxon>
    </lineage>
</organism>
<name>A0A8S0QJ07_OLEEU</name>
<protein>
    <submittedName>
        <fullName evidence="1">Uncharacterized protein</fullName>
    </submittedName>
</protein>
<comment type="caution">
    <text evidence="1">The sequence shown here is derived from an EMBL/GenBank/DDBJ whole genome shotgun (WGS) entry which is preliminary data.</text>
</comment>
<dbReference type="EMBL" id="CACTIH010001881">
    <property type="protein sequence ID" value="CAA2967370.1"/>
    <property type="molecule type" value="Genomic_DNA"/>
</dbReference>
<sequence length="69" mass="7499">MLLSDLQGGHGDDAAASQRCISEQVVIVIVIVTVTTFTQKWPAKQQIAAICVYWRNHGFGRRGTDVGIA</sequence>
<keyword evidence="2" id="KW-1185">Reference proteome</keyword>
<reference evidence="1 2" key="1">
    <citation type="submission" date="2019-12" db="EMBL/GenBank/DDBJ databases">
        <authorList>
            <person name="Alioto T."/>
            <person name="Alioto T."/>
            <person name="Gomez Garrido J."/>
        </authorList>
    </citation>
    <scope>NUCLEOTIDE SEQUENCE [LARGE SCALE GENOMIC DNA]</scope>
</reference>
<proteinExistence type="predicted"/>
<gene>
    <name evidence="1" type="ORF">OLEA9_A031783</name>
</gene>
<dbReference type="Gramene" id="OE9A031783T1">
    <property type="protein sequence ID" value="OE9A031783C1"/>
    <property type="gene ID" value="OE9A031783"/>
</dbReference>